<keyword evidence="7" id="KW-0503">Monooxygenase</keyword>
<evidence type="ECO:0000256" key="5">
    <source>
        <dbReference type="ARBA" id="ARBA00023014"/>
    </source>
</evidence>
<dbReference type="GO" id="GO:0051537">
    <property type="term" value="F:2 iron, 2 sulfur cluster binding"/>
    <property type="evidence" value="ECO:0007669"/>
    <property type="project" value="UniProtKB-KW"/>
</dbReference>
<dbReference type="PROSITE" id="PS00570">
    <property type="entry name" value="RING_HYDROXYL_ALPHA"/>
    <property type="match status" value="1"/>
</dbReference>
<dbReference type="PANTHER" id="PTHR21266:SF60">
    <property type="entry name" value="3-KETOSTEROID-9-ALPHA-MONOOXYGENASE, OXYGENASE COMPONENT"/>
    <property type="match status" value="1"/>
</dbReference>
<dbReference type="SUPFAM" id="SSF55961">
    <property type="entry name" value="Bet v1-like"/>
    <property type="match status" value="1"/>
</dbReference>
<dbReference type="EMBL" id="FWFR01000003">
    <property type="protein sequence ID" value="SLN70973.1"/>
    <property type="molecule type" value="Genomic_DNA"/>
</dbReference>
<keyword evidence="1" id="KW-0001">2Fe-2S</keyword>
<feature type="domain" description="Rieske" evidence="6">
    <location>
        <begin position="19"/>
        <end position="121"/>
    </location>
</feature>
<dbReference type="Proteomes" id="UP000193200">
    <property type="component" value="Unassembled WGS sequence"/>
</dbReference>
<dbReference type="RefSeq" id="WP_217808097.1">
    <property type="nucleotide sequence ID" value="NZ_FWFR01000003.1"/>
</dbReference>
<dbReference type="PANTHER" id="PTHR21266">
    <property type="entry name" value="IRON-SULFUR DOMAIN CONTAINING PROTEIN"/>
    <property type="match status" value="1"/>
</dbReference>
<dbReference type="CDD" id="cd08878">
    <property type="entry name" value="RHO_alpha_C_DMO-like"/>
    <property type="match status" value="1"/>
</dbReference>
<evidence type="ECO:0000256" key="3">
    <source>
        <dbReference type="ARBA" id="ARBA00023002"/>
    </source>
</evidence>
<keyword evidence="4" id="KW-0408">Iron</keyword>
<evidence type="ECO:0000256" key="2">
    <source>
        <dbReference type="ARBA" id="ARBA00022723"/>
    </source>
</evidence>
<dbReference type="InterPro" id="IPR036922">
    <property type="entry name" value="Rieske_2Fe-2S_sf"/>
</dbReference>
<dbReference type="InterPro" id="IPR044043">
    <property type="entry name" value="VanA_C_cat"/>
</dbReference>
<protein>
    <submittedName>
        <fullName evidence="7">Toluene-4-sulfonate monooxygenase system iron-sulfur subunit TsaM1</fullName>
        <ecNumber evidence="7">1.14.14.-</ecNumber>
    </submittedName>
</protein>
<accession>A0A1Y5TVP6</accession>
<dbReference type="GO" id="GO:0004497">
    <property type="term" value="F:monooxygenase activity"/>
    <property type="evidence" value="ECO:0007669"/>
    <property type="project" value="UniProtKB-KW"/>
</dbReference>
<evidence type="ECO:0000256" key="4">
    <source>
        <dbReference type="ARBA" id="ARBA00023004"/>
    </source>
</evidence>
<dbReference type="PROSITE" id="PS51296">
    <property type="entry name" value="RIESKE"/>
    <property type="match status" value="1"/>
</dbReference>
<name>A0A1Y5TVP6_9PROT</name>
<evidence type="ECO:0000259" key="6">
    <source>
        <dbReference type="PROSITE" id="PS51296"/>
    </source>
</evidence>
<dbReference type="Gene3D" id="3.90.380.10">
    <property type="entry name" value="Naphthalene 1,2-dioxygenase Alpha Subunit, Chain A, domain 1"/>
    <property type="match status" value="1"/>
</dbReference>
<dbReference type="InterPro" id="IPR015881">
    <property type="entry name" value="ARHD_Rieske_2Fe_2S"/>
</dbReference>
<keyword evidence="3 7" id="KW-0560">Oxidoreductase</keyword>
<dbReference type="AlphaFoldDB" id="A0A1Y5TVP6"/>
<dbReference type="EC" id="1.14.14.-" evidence="7"/>
<dbReference type="SUPFAM" id="SSF50022">
    <property type="entry name" value="ISP domain"/>
    <property type="match status" value="1"/>
</dbReference>
<dbReference type="Gene3D" id="2.102.10.10">
    <property type="entry name" value="Rieske [2Fe-2S] iron-sulphur domain"/>
    <property type="match status" value="1"/>
</dbReference>
<organism evidence="7 8">
    <name type="scientific">Oceanibacterium hippocampi</name>
    <dbReference type="NCBI Taxonomy" id="745714"/>
    <lineage>
        <taxon>Bacteria</taxon>
        <taxon>Pseudomonadati</taxon>
        <taxon>Pseudomonadota</taxon>
        <taxon>Alphaproteobacteria</taxon>
        <taxon>Sneathiellales</taxon>
        <taxon>Sneathiellaceae</taxon>
        <taxon>Oceanibacterium</taxon>
    </lineage>
</organism>
<gene>
    <name evidence="7" type="primary">tsaM1</name>
    <name evidence="7" type="ORF">OCH7691_03331</name>
</gene>
<reference evidence="7 8" key="1">
    <citation type="submission" date="2017-03" db="EMBL/GenBank/DDBJ databases">
        <authorList>
            <person name="Afonso C.L."/>
            <person name="Miller P.J."/>
            <person name="Scott M.A."/>
            <person name="Spackman E."/>
            <person name="Goraichik I."/>
            <person name="Dimitrov K.M."/>
            <person name="Suarez D.L."/>
            <person name="Swayne D.E."/>
        </authorList>
    </citation>
    <scope>NUCLEOTIDE SEQUENCE [LARGE SCALE GENOMIC DNA]</scope>
    <source>
        <strain evidence="7 8">CECT 7691</strain>
    </source>
</reference>
<dbReference type="InterPro" id="IPR050584">
    <property type="entry name" value="Cholesterol_7-desaturase"/>
</dbReference>
<evidence type="ECO:0000256" key="1">
    <source>
        <dbReference type="ARBA" id="ARBA00022714"/>
    </source>
</evidence>
<proteinExistence type="predicted"/>
<dbReference type="InterPro" id="IPR017941">
    <property type="entry name" value="Rieske_2Fe-2S"/>
</dbReference>
<evidence type="ECO:0000313" key="8">
    <source>
        <dbReference type="Proteomes" id="UP000193200"/>
    </source>
</evidence>
<sequence length="372" mass="42204">MTRTSMQFPMNGEFVTNCWYVAAWDHELIDGRKLARTILEKPVLIYKGASGQYVALDDRCCHRAAPLSMGRIEGDDVRCMYHGMKFDPSGKCIQIPGQDRIPPKLGVRSYPVVERNHLVWIWMGDPALADPDLIVDYEPLGDPNWRGIPCYMHYDANWVLIVDNLSDFAHLAFVHTNTLGGSEEYAYTTKPVAIERLEDGFRVERWHMNADAPPFHKKVIADKTAKVDRRNIGRMVTPGIFFLETMFTPAGSGAETGKIVNARQYRNCQYMTPETRRSTHFFWNYLHDFDLDNPNIALSLRDSLIEGFNEDKAIIEAQQVILEADPEFNLLAIGADAALSHFRWLLNKMKDAERAGGTAPVQPTRSGERVPA</sequence>
<dbReference type="Pfam" id="PF19112">
    <property type="entry name" value="VanA_C"/>
    <property type="match status" value="1"/>
</dbReference>
<keyword evidence="5" id="KW-0411">Iron-sulfur</keyword>
<keyword evidence="8" id="KW-1185">Reference proteome</keyword>
<dbReference type="GO" id="GO:0005506">
    <property type="term" value="F:iron ion binding"/>
    <property type="evidence" value="ECO:0007669"/>
    <property type="project" value="InterPro"/>
</dbReference>
<evidence type="ECO:0000313" key="7">
    <source>
        <dbReference type="EMBL" id="SLN70973.1"/>
    </source>
</evidence>
<dbReference type="Pfam" id="PF00355">
    <property type="entry name" value="Rieske"/>
    <property type="match status" value="1"/>
</dbReference>
<dbReference type="InParanoid" id="A0A1Y5TVP6"/>
<keyword evidence="2" id="KW-0479">Metal-binding</keyword>